<evidence type="ECO:0000256" key="5">
    <source>
        <dbReference type="ARBA" id="ARBA00022989"/>
    </source>
</evidence>
<keyword evidence="14 16" id="KW-0407">Ion channel</keyword>
<dbReference type="PANTHER" id="PTHR18945">
    <property type="entry name" value="NEUROTRANSMITTER GATED ION CHANNEL"/>
    <property type="match status" value="1"/>
</dbReference>
<dbReference type="OMA" id="HIYAINI"/>
<dbReference type="Gene3D" id="2.70.170.10">
    <property type="entry name" value="Neurotransmitter-gated ion-channel ligand-binding domain"/>
    <property type="match status" value="1"/>
</dbReference>
<evidence type="ECO:0000259" key="18">
    <source>
        <dbReference type="Pfam" id="PF02932"/>
    </source>
</evidence>
<evidence type="ECO:0000256" key="8">
    <source>
        <dbReference type="ARBA" id="ARBA00023136"/>
    </source>
</evidence>
<evidence type="ECO:0000256" key="3">
    <source>
        <dbReference type="ARBA" id="ARBA00022692"/>
    </source>
</evidence>
<dbReference type="InterPro" id="IPR036719">
    <property type="entry name" value="Neuro-gated_channel_TM_sf"/>
</dbReference>
<dbReference type="KEGG" id="hro:HELRODRAFT_68094"/>
<keyword evidence="7 16" id="KW-0406">Ion transport</keyword>
<dbReference type="GO" id="GO:1902476">
    <property type="term" value="P:chloride transmembrane transport"/>
    <property type="evidence" value="ECO:0000318"/>
    <property type="project" value="GO_Central"/>
</dbReference>
<comment type="subcellular location">
    <subcellularLocation>
        <location evidence="15">Postsynaptic cell membrane</location>
        <topology evidence="15">Multi-pass membrane protein</topology>
    </subcellularLocation>
</comment>
<keyword evidence="13" id="KW-0628">Postsynaptic cell membrane</keyword>
<keyword evidence="11" id="KW-0325">Glycoprotein</keyword>
<name>T1FZA1_HELRO</name>
<keyword evidence="1 16" id="KW-0813">Transport</keyword>
<evidence type="ECO:0000256" key="1">
    <source>
        <dbReference type="ARBA" id="ARBA00022448"/>
    </source>
</evidence>
<dbReference type="GO" id="GO:0004888">
    <property type="term" value="F:transmembrane signaling receptor activity"/>
    <property type="evidence" value="ECO:0007669"/>
    <property type="project" value="InterPro"/>
</dbReference>
<keyword evidence="8 16" id="KW-0472">Membrane</keyword>
<dbReference type="EMBL" id="KB097495">
    <property type="protein sequence ID" value="ESN96258.1"/>
    <property type="molecule type" value="Genomic_DNA"/>
</dbReference>
<feature type="transmembrane region" description="Helical" evidence="16">
    <location>
        <begin position="165"/>
        <end position="189"/>
    </location>
</feature>
<dbReference type="InterPro" id="IPR006028">
    <property type="entry name" value="GABAA/Glycine_rcpt"/>
</dbReference>
<protein>
    <recommendedName>
        <fullName evidence="22">Neurotransmitter-gated ion-channel transmembrane domain-containing protein</fullName>
    </recommendedName>
</protein>
<dbReference type="GO" id="GO:0005231">
    <property type="term" value="F:excitatory extracellular ligand-gated monoatomic ion channel activity"/>
    <property type="evidence" value="ECO:0000318"/>
    <property type="project" value="GO_Central"/>
</dbReference>
<dbReference type="OrthoDB" id="407674at2759"/>
<dbReference type="InterPro" id="IPR006201">
    <property type="entry name" value="Neur_channel"/>
</dbReference>
<feature type="domain" description="Neurotransmitter-gated ion-channel ligand-binding" evidence="17">
    <location>
        <begin position="1"/>
        <end position="164"/>
    </location>
</feature>
<evidence type="ECO:0000259" key="17">
    <source>
        <dbReference type="Pfam" id="PF02931"/>
    </source>
</evidence>
<evidence type="ECO:0000256" key="16">
    <source>
        <dbReference type="RuleBase" id="RU000687"/>
    </source>
</evidence>
<evidence type="ECO:0000256" key="14">
    <source>
        <dbReference type="ARBA" id="ARBA00023303"/>
    </source>
</evidence>
<feature type="domain" description="Neurotransmitter-gated ion-channel transmembrane" evidence="18">
    <location>
        <begin position="172"/>
        <end position="256"/>
    </location>
</feature>
<dbReference type="Gene3D" id="1.20.58.390">
    <property type="entry name" value="Neurotransmitter-gated ion-channel transmembrane domain"/>
    <property type="match status" value="1"/>
</dbReference>
<evidence type="ECO:0000256" key="6">
    <source>
        <dbReference type="ARBA" id="ARBA00023018"/>
    </source>
</evidence>
<dbReference type="FunFam" id="1.20.58.390:FF:000067">
    <property type="entry name" value="Glycine receptor subunit alpha-2"/>
    <property type="match status" value="1"/>
</dbReference>
<keyword evidence="3 16" id="KW-0812">Transmembrane</keyword>
<dbReference type="EMBL" id="AMQM01001369">
    <property type="status" value="NOT_ANNOTATED_CDS"/>
    <property type="molecule type" value="Genomic_DNA"/>
</dbReference>
<reference evidence="19 21" key="2">
    <citation type="journal article" date="2013" name="Nature">
        <title>Insights into bilaterian evolution from three spiralian genomes.</title>
        <authorList>
            <person name="Simakov O."/>
            <person name="Marletaz F."/>
            <person name="Cho S.J."/>
            <person name="Edsinger-Gonzales E."/>
            <person name="Havlak P."/>
            <person name="Hellsten U."/>
            <person name="Kuo D.H."/>
            <person name="Larsson T."/>
            <person name="Lv J."/>
            <person name="Arendt D."/>
            <person name="Savage R."/>
            <person name="Osoegawa K."/>
            <person name="de Jong P."/>
            <person name="Grimwood J."/>
            <person name="Chapman J.A."/>
            <person name="Shapiro H."/>
            <person name="Aerts A."/>
            <person name="Otillar R.P."/>
            <person name="Terry A.Y."/>
            <person name="Boore J.L."/>
            <person name="Grigoriev I.V."/>
            <person name="Lindberg D.R."/>
            <person name="Seaver E.C."/>
            <person name="Weisblat D.A."/>
            <person name="Putnam N.H."/>
            <person name="Rokhsar D.S."/>
        </authorList>
    </citation>
    <scope>NUCLEOTIDE SEQUENCE</scope>
</reference>
<dbReference type="PRINTS" id="PR00252">
    <property type="entry name" value="NRIONCHANNEL"/>
</dbReference>
<evidence type="ECO:0000313" key="20">
    <source>
        <dbReference type="EnsemblMetazoa" id="HelroP68094"/>
    </source>
</evidence>
<dbReference type="SUPFAM" id="SSF90112">
    <property type="entry name" value="Neurotransmitter-gated ion-channel transmembrane pore"/>
    <property type="match status" value="1"/>
</dbReference>
<evidence type="ECO:0000256" key="15">
    <source>
        <dbReference type="ARBA" id="ARBA00034104"/>
    </source>
</evidence>
<keyword evidence="12" id="KW-0868">Chloride</keyword>
<dbReference type="InterPro" id="IPR006029">
    <property type="entry name" value="Neurotrans-gated_channel_TM"/>
</dbReference>
<keyword evidence="10" id="KW-0869">Chloride channel</keyword>
<dbReference type="Proteomes" id="UP000015101">
    <property type="component" value="Unassembled WGS sequence"/>
</dbReference>
<evidence type="ECO:0000256" key="7">
    <source>
        <dbReference type="ARBA" id="ARBA00023065"/>
    </source>
</evidence>
<dbReference type="InterPro" id="IPR018000">
    <property type="entry name" value="Neurotransmitter_ion_chnl_CS"/>
</dbReference>
<dbReference type="EnsemblMetazoa" id="HelroT68094">
    <property type="protein sequence ID" value="HelroP68094"/>
    <property type="gene ID" value="HelroG68094"/>
</dbReference>
<gene>
    <name evidence="20" type="primary">20214149</name>
    <name evidence="19" type="ORF">HELRODRAFT_68094</name>
</gene>
<reference evidence="20" key="3">
    <citation type="submission" date="2015-06" db="UniProtKB">
        <authorList>
            <consortium name="EnsemblMetazoa"/>
        </authorList>
    </citation>
    <scope>IDENTIFICATION</scope>
</reference>
<keyword evidence="4" id="KW-0732">Signal</keyword>
<evidence type="ECO:0000256" key="4">
    <source>
        <dbReference type="ARBA" id="ARBA00022729"/>
    </source>
</evidence>
<evidence type="ECO:0000313" key="19">
    <source>
        <dbReference type="EMBL" id="ESN96258.1"/>
    </source>
</evidence>
<comment type="similarity">
    <text evidence="16">Belongs to the ligand-gated ion channel (TC 1.A.9) family.</text>
</comment>
<dbReference type="Pfam" id="PF02931">
    <property type="entry name" value="Neur_chan_LBD"/>
    <property type="match status" value="1"/>
</dbReference>
<comment type="caution">
    <text evidence="16">Lacks conserved residue(s) required for the propagation of feature annotation.</text>
</comment>
<feature type="transmembrane region" description="Helical" evidence="16">
    <location>
        <begin position="230"/>
        <end position="253"/>
    </location>
</feature>
<dbReference type="Pfam" id="PF02932">
    <property type="entry name" value="Neur_chan_memb"/>
    <property type="match status" value="1"/>
</dbReference>
<evidence type="ECO:0000256" key="10">
    <source>
        <dbReference type="ARBA" id="ARBA00023173"/>
    </source>
</evidence>
<dbReference type="PROSITE" id="PS00236">
    <property type="entry name" value="NEUROTR_ION_CHANNEL"/>
    <property type="match status" value="1"/>
</dbReference>
<dbReference type="GO" id="GO:0034707">
    <property type="term" value="C:chloride channel complex"/>
    <property type="evidence" value="ECO:0007669"/>
    <property type="project" value="UniProtKB-KW"/>
</dbReference>
<dbReference type="AlphaFoldDB" id="T1FZA1"/>
<dbReference type="GO" id="GO:0045211">
    <property type="term" value="C:postsynaptic membrane"/>
    <property type="evidence" value="ECO:0007669"/>
    <property type="project" value="UniProtKB-SubCell"/>
</dbReference>
<evidence type="ECO:0000256" key="12">
    <source>
        <dbReference type="ARBA" id="ARBA00023214"/>
    </source>
</evidence>
<dbReference type="FunFam" id="2.70.170.10:FF:000094">
    <property type="entry name" value="Uncharacterized protein"/>
    <property type="match status" value="1"/>
</dbReference>
<evidence type="ECO:0000256" key="13">
    <source>
        <dbReference type="ARBA" id="ARBA00023257"/>
    </source>
</evidence>
<evidence type="ECO:0000313" key="21">
    <source>
        <dbReference type="Proteomes" id="UP000015101"/>
    </source>
</evidence>
<keyword evidence="21" id="KW-1185">Reference proteome</keyword>
<dbReference type="InterPro" id="IPR036734">
    <property type="entry name" value="Neur_chan_lig-bd_sf"/>
</dbReference>
<proteinExistence type="inferred from homology"/>
<sequence>QDYSVSMYLRQCWQDKRLKFNPRSYHMNEVSSGKLSRTSIWVPDIFFRNEKRATFHEVTVKNRFLKLNFTGFVWYVTKISATFSCPMKLYKYPFDTQICPMTFESFGYPTDILFFSWLDEPVTFDKQIELPQFIYRTHVLHDCVQNYTGGIFSCLEIKFILRRDVGYFLIQVYVPSTLIVILSWISFWLNIDASPARVSIGLLTVLTTTTQSTGINASLPRVSYIKAIDVWMSVCLVFVFSALLEYALVNVLARRTGVKILHSIPRPMFGRPPPAPKPPPKESNAESQLDQVMAIFQFSYNLTLVRLFCIIS</sequence>
<evidence type="ECO:0000256" key="11">
    <source>
        <dbReference type="ARBA" id="ARBA00023180"/>
    </source>
</evidence>
<keyword evidence="6" id="KW-0770">Synapse</keyword>
<accession>T1FZA1</accession>
<evidence type="ECO:0000256" key="2">
    <source>
        <dbReference type="ARBA" id="ARBA00022475"/>
    </source>
</evidence>
<keyword evidence="5 16" id="KW-1133">Transmembrane helix</keyword>
<keyword evidence="2" id="KW-1003">Cell membrane</keyword>
<dbReference type="InParanoid" id="T1FZA1"/>
<dbReference type="GO" id="GO:0005254">
    <property type="term" value="F:chloride channel activity"/>
    <property type="evidence" value="ECO:0007669"/>
    <property type="project" value="UniProtKB-KW"/>
</dbReference>
<dbReference type="eggNOG" id="KOG3644">
    <property type="taxonomic scope" value="Eukaryota"/>
</dbReference>
<dbReference type="CTD" id="20214149"/>
<dbReference type="SUPFAM" id="SSF63712">
    <property type="entry name" value="Nicotinic receptor ligand binding domain-like"/>
    <property type="match status" value="1"/>
</dbReference>
<dbReference type="RefSeq" id="XP_009025184.1">
    <property type="nucleotide sequence ID" value="XM_009026936.1"/>
</dbReference>
<keyword evidence="9" id="KW-1015">Disulfide bond</keyword>
<reference evidence="21" key="1">
    <citation type="submission" date="2012-12" db="EMBL/GenBank/DDBJ databases">
        <authorList>
            <person name="Hellsten U."/>
            <person name="Grimwood J."/>
            <person name="Chapman J.A."/>
            <person name="Shapiro H."/>
            <person name="Aerts A."/>
            <person name="Otillar R.P."/>
            <person name="Terry A.Y."/>
            <person name="Boore J.L."/>
            <person name="Simakov O."/>
            <person name="Marletaz F."/>
            <person name="Cho S.-J."/>
            <person name="Edsinger-Gonzales E."/>
            <person name="Havlak P."/>
            <person name="Kuo D.-H."/>
            <person name="Larsson T."/>
            <person name="Lv J."/>
            <person name="Arendt D."/>
            <person name="Savage R."/>
            <person name="Osoegawa K."/>
            <person name="de Jong P."/>
            <person name="Lindberg D.R."/>
            <person name="Seaver E.C."/>
            <person name="Weisblat D.A."/>
            <person name="Putnam N.H."/>
            <person name="Grigoriev I.V."/>
            <person name="Rokhsar D.S."/>
        </authorList>
    </citation>
    <scope>NUCLEOTIDE SEQUENCE</scope>
</reference>
<dbReference type="PRINTS" id="PR00253">
    <property type="entry name" value="GABAARECEPTR"/>
</dbReference>
<dbReference type="STRING" id="6412.T1FZA1"/>
<dbReference type="GeneID" id="20214149"/>
<dbReference type="NCBIfam" id="TIGR00860">
    <property type="entry name" value="LIC"/>
    <property type="match status" value="1"/>
</dbReference>
<dbReference type="InterPro" id="IPR006202">
    <property type="entry name" value="Neur_chan_lig-bd"/>
</dbReference>
<dbReference type="InterPro" id="IPR038050">
    <property type="entry name" value="Neuro_actylchol_rec"/>
</dbReference>
<evidence type="ECO:0008006" key="22">
    <source>
        <dbReference type="Google" id="ProtNLM"/>
    </source>
</evidence>
<dbReference type="HOGENOM" id="CLU_010920_3_1_1"/>
<dbReference type="CDD" id="cd19049">
    <property type="entry name" value="LGIC_TM_anion"/>
    <property type="match status" value="1"/>
</dbReference>
<evidence type="ECO:0000256" key="9">
    <source>
        <dbReference type="ARBA" id="ARBA00023157"/>
    </source>
</evidence>
<organism evidence="20 21">
    <name type="scientific">Helobdella robusta</name>
    <name type="common">Californian leech</name>
    <dbReference type="NCBI Taxonomy" id="6412"/>
    <lineage>
        <taxon>Eukaryota</taxon>
        <taxon>Metazoa</taxon>
        <taxon>Spiralia</taxon>
        <taxon>Lophotrochozoa</taxon>
        <taxon>Annelida</taxon>
        <taxon>Clitellata</taxon>
        <taxon>Hirudinea</taxon>
        <taxon>Rhynchobdellida</taxon>
        <taxon>Glossiphoniidae</taxon>
        <taxon>Helobdella</taxon>
    </lineage>
</organism>